<evidence type="ECO:0000313" key="1">
    <source>
        <dbReference type="EMBL" id="KAJ8937363.1"/>
    </source>
</evidence>
<comment type="caution">
    <text evidence="1">The sequence shown here is derived from an EMBL/GenBank/DDBJ whole genome shotgun (WGS) entry which is preliminary data.</text>
</comment>
<name>A0AAV8XFG0_9CUCU</name>
<protein>
    <submittedName>
        <fullName evidence="1">Uncharacterized protein</fullName>
    </submittedName>
</protein>
<dbReference type="Proteomes" id="UP001162156">
    <property type="component" value="Unassembled WGS sequence"/>
</dbReference>
<keyword evidence="2" id="KW-1185">Reference proteome</keyword>
<accession>A0AAV8XFG0</accession>
<proteinExistence type="predicted"/>
<organism evidence="1 2">
    <name type="scientific">Rhamnusium bicolor</name>
    <dbReference type="NCBI Taxonomy" id="1586634"/>
    <lineage>
        <taxon>Eukaryota</taxon>
        <taxon>Metazoa</taxon>
        <taxon>Ecdysozoa</taxon>
        <taxon>Arthropoda</taxon>
        <taxon>Hexapoda</taxon>
        <taxon>Insecta</taxon>
        <taxon>Pterygota</taxon>
        <taxon>Neoptera</taxon>
        <taxon>Endopterygota</taxon>
        <taxon>Coleoptera</taxon>
        <taxon>Polyphaga</taxon>
        <taxon>Cucujiformia</taxon>
        <taxon>Chrysomeloidea</taxon>
        <taxon>Cerambycidae</taxon>
        <taxon>Lepturinae</taxon>
        <taxon>Rhagiini</taxon>
        <taxon>Rhamnusium</taxon>
    </lineage>
</organism>
<reference evidence="1" key="1">
    <citation type="journal article" date="2023" name="Insect Mol. Biol.">
        <title>Genome sequencing provides insights into the evolution of gene families encoding plant cell wall-degrading enzymes in longhorned beetles.</title>
        <authorList>
            <person name="Shin N.R."/>
            <person name="Okamura Y."/>
            <person name="Kirsch R."/>
            <person name="Pauchet Y."/>
        </authorList>
    </citation>
    <scope>NUCLEOTIDE SEQUENCE</scope>
    <source>
        <strain evidence="1">RBIC_L_NR</strain>
    </source>
</reference>
<sequence length="66" mass="7698">MKKYNMAPIFFDYQRTPLSLKKTKIALDNLNTYFNRLGTKYAAGGKLYKNLPYFIGKGYIHSLPPY</sequence>
<evidence type="ECO:0000313" key="2">
    <source>
        <dbReference type="Proteomes" id="UP001162156"/>
    </source>
</evidence>
<dbReference type="AlphaFoldDB" id="A0AAV8XFG0"/>
<dbReference type="EMBL" id="JANEYF010003320">
    <property type="protein sequence ID" value="KAJ8937363.1"/>
    <property type="molecule type" value="Genomic_DNA"/>
</dbReference>
<gene>
    <name evidence="1" type="ORF">NQ314_011909</name>
</gene>